<dbReference type="OrthoDB" id="341421at2759"/>
<sequence length="101" mass="11610">MMPMADMLNHKTGFNNARLFREKGTLQMIAIKQISEGEQIFNTYGDLCSAELLRKYGFVDENNINDIVEINGRQVVDTLSVDKDTKEKKVELLLEEEILDE</sequence>
<dbReference type="Gene3D" id="3.90.1410.10">
    <property type="entry name" value="set domain protein methyltransferase, domain 1"/>
    <property type="match status" value="1"/>
</dbReference>
<dbReference type="Proteomes" id="UP000789342">
    <property type="component" value="Unassembled WGS sequence"/>
</dbReference>
<dbReference type="InterPro" id="IPR046341">
    <property type="entry name" value="SET_dom_sf"/>
</dbReference>
<proteinExistence type="predicted"/>
<keyword evidence="3" id="KW-1185">Reference proteome</keyword>
<dbReference type="SUPFAM" id="SSF82199">
    <property type="entry name" value="SET domain"/>
    <property type="match status" value="1"/>
</dbReference>
<evidence type="ECO:0000313" key="2">
    <source>
        <dbReference type="EMBL" id="CAG8438367.1"/>
    </source>
</evidence>
<dbReference type="EMBL" id="CAJVPV010000015">
    <property type="protein sequence ID" value="CAG8438367.1"/>
    <property type="molecule type" value="Genomic_DNA"/>
</dbReference>
<name>A0A9N8YPL0_9GLOM</name>
<reference evidence="2" key="1">
    <citation type="submission" date="2021-06" db="EMBL/GenBank/DDBJ databases">
        <authorList>
            <person name="Kallberg Y."/>
            <person name="Tangrot J."/>
            <person name="Rosling A."/>
        </authorList>
    </citation>
    <scope>NUCLEOTIDE SEQUENCE</scope>
    <source>
        <strain evidence="2">CL551</strain>
    </source>
</reference>
<organism evidence="2 3">
    <name type="scientific">Acaulospora morrowiae</name>
    <dbReference type="NCBI Taxonomy" id="94023"/>
    <lineage>
        <taxon>Eukaryota</taxon>
        <taxon>Fungi</taxon>
        <taxon>Fungi incertae sedis</taxon>
        <taxon>Mucoromycota</taxon>
        <taxon>Glomeromycotina</taxon>
        <taxon>Glomeromycetes</taxon>
        <taxon>Diversisporales</taxon>
        <taxon>Acaulosporaceae</taxon>
        <taxon>Acaulospora</taxon>
    </lineage>
</organism>
<dbReference type="PANTHER" id="PTHR13271:SF34">
    <property type="entry name" value="N-LYSINE METHYLTRANSFERASE SETD6"/>
    <property type="match status" value="1"/>
</dbReference>
<dbReference type="InterPro" id="IPR050600">
    <property type="entry name" value="SETD3_SETD6_MTase"/>
</dbReference>
<dbReference type="Pfam" id="PF00856">
    <property type="entry name" value="SET"/>
    <property type="match status" value="1"/>
</dbReference>
<protein>
    <submittedName>
        <fullName evidence="2">9830_t:CDS:1</fullName>
    </submittedName>
</protein>
<accession>A0A9N8YPL0</accession>
<dbReference type="InterPro" id="IPR001214">
    <property type="entry name" value="SET_dom"/>
</dbReference>
<evidence type="ECO:0000313" key="3">
    <source>
        <dbReference type="Proteomes" id="UP000789342"/>
    </source>
</evidence>
<comment type="caution">
    <text evidence="2">The sequence shown here is derived from an EMBL/GenBank/DDBJ whole genome shotgun (WGS) entry which is preliminary data.</text>
</comment>
<dbReference type="GO" id="GO:0016279">
    <property type="term" value="F:protein-lysine N-methyltransferase activity"/>
    <property type="evidence" value="ECO:0007669"/>
    <property type="project" value="TreeGrafter"/>
</dbReference>
<gene>
    <name evidence="2" type="ORF">AMORRO_LOCUS85</name>
</gene>
<feature type="domain" description="SET" evidence="1">
    <location>
        <begin position="5"/>
        <end position="45"/>
    </location>
</feature>
<dbReference type="AlphaFoldDB" id="A0A9N8YPL0"/>
<dbReference type="PANTHER" id="PTHR13271">
    <property type="entry name" value="UNCHARACTERIZED PUTATIVE METHYLTRANSFERASE"/>
    <property type="match status" value="1"/>
</dbReference>
<evidence type="ECO:0000259" key="1">
    <source>
        <dbReference type="Pfam" id="PF00856"/>
    </source>
</evidence>
<dbReference type="GO" id="GO:0005634">
    <property type="term" value="C:nucleus"/>
    <property type="evidence" value="ECO:0007669"/>
    <property type="project" value="TreeGrafter"/>
</dbReference>